<evidence type="ECO:0000313" key="6">
    <source>
        <dbReference type="EMBL" id="KAA0929132.1"/>
    </source>
</evidence>
<protein>
    <submittedName>
        <fullName evidence="6">SDR family NAD(P)-dependent oxidoreductase</fullName>
    </submittedName>
</protein>
<dbReference type="InterPro" id="IPR006162">
    <property type="entry name" value="Ppantetheine_attach_site"/>
</dbReference>
<dbReference type="FunFam" id="1.10.1200.10:FF:000007">
    <property type="entry name" value="Probable polyketide synthase pks17"/>
    <property type="match status" value="1"/>
</dbReference>
<dbReference type="GO" id="GO:0004312">
    <property type="term" value="F:fatty acid synthase activity"/>
    <property type="evidence" value="ECO:0007669"/>
    <property type="project" value="TreeGrafter"/>
</dbReference>
<dbReference type="GO" id="GO:0006633">
    <property type="term" value="P:fatty acid biosynthetic process"/>
    <property type="evidence" value="ECO:0007669"/>
    <property type="project" value="TreeGrafter"/>
</dbReference>
<reference evidence="6 7" key="1">
    <citation type="submission" date="2019-05" db="EMBL/GenBank/DDBJ databases">
        <authorList>
            <person name="Hariharan J."/>
            <person name="Choudoir M.J."/>
            <person name="Diebold P."/>
            <person name="Panke-Buisse K."/>
            <person name="Buckley D.H."/>
        </authorList>
    </citation>
    <scope>NUCLEOTIDE SEQUENCE [LARGE SCALE GENOMIC DNA]</scope>
    <source>
        <strain evidence="6 7">SUN51</strain>
    </source>
</reference>
<dbReference type="InterPro" id="IPR020806">
    <property type="entry name" value="PKS_PP-bd"/>
</dbReference>
<dbReference type="AlphaFoldDB" id="A0A5B0AJH4"/>
<name>A0A5B0AJH4_9ACTN</name>
<dbReference type="InterPro" id="IPR009081">
    <property type="entry name" value="PP-bd_ACP"/>
</dbReference>
<dbReference type="OrthoDB" id="9778690at2"/>
<dbReference type="InterPro" id="IPR036736">
    <property type="entry name" value="ACP-like_sf"/>
</dbReference>
<keyword evidence="4" id="KW-0511">Multifunctional enzyme</keyword>
<comment type="caution">
    <text evidence="6">The sequence shown here is derived from an EMBL/GenBank/DDBJ whole genome shotgun (WGS) entry which is preliminary data.</text>
</comment>
<organism evidence="6 7">
    <name type="scientific">Streptomyces apricus</name>
    <dbReference type="NCBI Taxonomy" id="1828112"/>
    <lineage>
        <taxon>Bacteria</taxon>
        <taxon>Bacillati</taxon>
        <taxon>Actinomycetota</taxon>
        <taxon>Actinomycetes</taxon>
        <taxon>Kitasatosporales</taxon>
        <taxon>Streptomycetaceae</taxon>
        <taxon>Streptomyces</taxon>
    </lineage>
</organism>
<evidence type="ECO:0000256" key="3">
    <source>
        <dbReference type="ARBA" id="ARBA00022679"/>
    </source>
</evidence>
<dbReference type="CDD" id="cd08952">
    <property type="entry name" value="KR_1_SDR_x"/>
    <property type="match status" value="1"/>
</dbReference>
<proteinExistence type="predicted"/>
<gene>
    <name evidence="6" type="ORF">FGF04_30940</name>
</gene>
<dbReference type="GO" id="GO:0031177">
    <property type="term" value="F:phosphopantetheine binding"/>
    <property type="evidence" value="ECO:0007669"/>
    <property type="project" value="InterPro"/>
</dbReference>
<dbReference type="SMART" id="SM00823">
    <property type="entry name" value="PKS_PP"/>
    <property type="match status" value="1"/>
</dbReference>
<dbReference type="SMART" id="SM00822">
    <property type="entry name" value="PKS_KR"/>
    <property type="match status" value="1"/>
</dbReference>
<dbReference type="InterPro" id="IPR036291">
    <property type="entry name" value="NAD(P)-bd_dom_sf"/>
</dbReference>
<evidence type="ECO:0000313" key="7">
    <source>
        <dbReference type="Proteomes" id="UP000324965"/>
    </source>
</evidence>
<dbReference type="PANTHER" id="PTHR43775">
    <property type="entry name" value="FATTY ACID SYNTHASE"/>
    <property type="match status" value="1"/>
</dbReference>
<dbReference type="GO" id="GO:0017000">
    <property type="term" value="P:antibiotic biosynthetic process"/>
    <property type="evidence" value="ECO:0007669"/>
    <property type="project" value="UniProtKB-ARBA"/>
</dbReference>
<feature type="domain" description="Carrier" evidence="5">
    <location>
        <begin position="486"/>
        <end position="564"/>
    </location>
</feature>
<dbReference type="PROSITE" id="PS50075">
    <property type="entry name" value="CARRIER"/>
    <property type="match status" value="1"/>
</dbReference>
<dbReference type="Gene3D" id="3.40.50.720">
    <property type="entry name" value="NAD(P)-binding Rossmann-like Domain"/>
    <property type="match status" value="1"/>
</dbReference>
<evidence type="ECO:0000256" key="1">
    <source>
        <dbReference type="ARBA" id="ARBA00022450"/>
    </source>
</evidence>
<dbReference type="Gene3D" id="1.10.1200.10">
    <property type="entry name" value="ACP-like"/>
    <property type="match status" value="1"/>
</dbReference>
<dbReference type="EMBL" id="VDFC01000052">
    <property type="protein sequence ID" value="KAA0929132.1"/>
    <property type="molecule type" value="Genomic_DNA"/>
</dbReference>
<keyword evidence="1" id="KW-0596">Phosphopantetheine</keyword>
<dbReference type="SUPFAM" id="SSF51735">
    <property type="entry name" value="NAD(P)-binding Rossmann-fold domains"/>
    <property type="match status" value="2"/>
</dbReference>
<accession>A0A5B0AJH4</accession>
<evidence type="ECO:0000256" key="2">
    <source>
        <dbReference type="ARBA" id="ARBA00022553"/>
    </source>
</evidence>
<keyword evidence="3" id="KW-0808">Transferase</keyword>
<keyword evidence="7" id="KW-1185">Reference proteome</keyword>
<evidence type="ECO:0000259" key="5">
    <source>
        <dbReference type="PROSITE" id="PS50075"/>
    </source>
</evidence>
<dbReference type="PROSITE" id="PS00012">
    <property type="entry name" value="PHOSPHOPANTETHEINE"/>
    <property type="match status" value="1"/>
</dbReference>
<dbReference type="PANTHER" id="PTHR43775:SF51">
    <property type="entry name" value="INACTIVE PHENOLPHTHIOCEROL SYNTHESIS POLYKETIDE SYNTHASE TYPE I PKS1-RELATED"/>
    <property type="match status" value="1"/>
</dbReference>
<keyword evidence="2" id="KW-0597">Phosphoprotein</keyword>
<dbReference type="Proteomes" id="UP000324965">
    <property type="component" value="Unassembled WGS sequence"/>
</dbReference>
<dbReference type="Pfam" id="PF00550">
    <property type="entry name" value="PP-binding"/>
    <property type="match status" value="1"/>
</dbReference>
<dbReference type="InterPro" id="IPR050091">
    <property type="entry name" value="PKS_NRPS_Biosynth_Enz"/>
</dbReference>
<dbReference type="SMART" id="SM01294">
    <property type="entry name" value="PKS_PP_betabranch"/>
    <property type="match status" value="1"/>
</dbReference>
<dbReference type="Pfam" id="PF08659">
    <property type="entry name" value="KR"/>
    <property type="match status" value="1"/>
</dbReference>
<dbReference type="SUPFAM" id="SSF47336">
    <property type="entry name" value="ACP-like"/>
    <property type="match status" value="1"/>
</dbReference>
<dbReference type="InterPro" id="IPR057326">
    <property type="entry name" value="KR_dom"/>
</dbReference>
<dbReference type="InterPro" id="IPR013968">
    <property type="entry name" value="PKS_KR"/>
</dbReference>
<sequence>MPPSHRAHPLTSTIVDGLARSGAHVVPIVAEDTDEEALVTRLREHFATTDVAPAGVLSLLALDEEPHQQQPTLSRGTASTVVLVQALEALACTARLWCLTSGAVPVGDEEIRPAQAVVWGMGTVLGLDRPDTWGGLVDVPGTPDDAVADRLAEALLGHDGHPVEDQLALRPSGVFARRMVRAPRSPRAPRAAGADRPWQPHGTVLVTGGTGVLGARVARWLARNGADHLLLTSRRGPDAEGAGELAAELAESGARATITACDVSDRDALAALLDSVPAQYPLTAVFHVAGVMHRSASLSGTSLTEFAEIGRPKIAGAAHLDELLAEQPLEAFVLFSSGAAVWGSAGQGAYAGANAFLDALAHRRRARGAAATSVAWGAWRGGMVDEEAADRLRRIGAPALAAESALALLGEALTDGETHLVAGDFDWPRFAETYTFARPRPLVRALPEAAAALAVHDGSEPAGSGPGPGSGDPALVARLAALPEAEREPALVRLVNEQVAQVLNYDDPAEIGKDRAFKDLGMDSMTAIDLRNRIGATVGVLLPATLVFDHASPAALARHLRMELFDGGPGTVEGVLADLARLEATMTALPPEEITRTRLPARLQSLISRLTESTDATDGTDTAAVADRLQGASAADVLAFIDKELGVG</sequence>
<evidence type="ECO:0000256" key="4">
    <source>
        <dbReference type="ARBA" id="ARBA00023268"/>
    </source>
</evidence>